<accession>A0A1J0GMW0</accession>
<evidence type="ECO:0000256" key="3">
    <source>
        <dbReference type="ARBA" id="ARBA00022989"/>
    </source>
</evidence>
<dbReference type="GO" id="GO:0004252">
    <property type="term" value="F:serine-type endopeptidase activity"/>
    <property type="evidence" value="ECO:0007669"/>
    <property type="project" value="InterPro"/>
</dbReference>
<dbReference type="KEGG" id="ceu:A7L45_06655"/>
<sequence>MKMFAKLKKIQYNSPVILTFTGLALISYLLSYLTNGMLNKVIFSNYRTSFLDPMQYIRLFSYILGHANWDHFSGNFIIILIIGPMLEEKYGSKVLVQLILVTALVTGLINTIFSNDALLGASGIVYMFIILSSFTNAQKGKIPLTLIIVFFVFIGREIFAGTFSQDNISQFAHIIGGICGALFAFKIDHKKHV</sequence>
<keyword evidence="4 5" id="KW-0472">Membrane</keyword>
<feature type="transmembrane region" description="Helical" evidence="5">
    <location>
        <begin position="59"/>
        <end position="82"/>
    </location>
</feature>
<evidence type="ECO:0000313" key="7">
    <source>
        <dbReference type="EMBL" id="APC42607.1"/>
    </source>
</evidence>
<dbReference type="GO" id="GO:0006508">
    <property type="term" value="P:proteolysis"/>
    <property type="evidence" value="ECO:0007669"/>
    <property type="project" value="UniProtKB-KW"/>
</dbReference>
<evidence type="ECO:0000256" key="2">
    <source>
        <dbReference type="ARBA" id="ARBA00022692"/>
    </source>
</evidence>
<dbReference type="Proteomes" id="UP000182569">
    <property type="component" value="Chromosome"/>
</dbReference>
<dbReference type="Pfam" id="PF01694">
    <property type="entry name" value="Rhomboid"/>
    <property type="match status" value="1"/>
</dbReference>
<feature type="domain" description="Peptidase S54 rhomboid" evidence="6">
    <location>
        <begin position="55"/>
        <end position="186"/>
    </location>
</feature>
<reference evidence="8" key="1">
    <citation type="journal article" date="2016" name="Front. Microbiol.">
        <title>Complete Genome Sequence of Clostridium estertheticum DSM 8809, a Microbe Identified in Spoiled Vacuum Packed Beef.</title>
        <authorList>
            <person name="Yu Z."/>
            <person name="Gunn L."/>
            <person name="Brennan E."/>
            <person name="Reid R."/>
            <person name="Wall P.G."/>
            <person name="Gaora O.P."/>
            <person name="Hurley D."/>
            <person name="Bolton D."/>
            <person name="Fanning S."/>
        </authorList>
    </citation>
    <scope>NUCLEOTIDE SEQUENCE [LARGE SCALE GENOMIC DNA]</scope>
    <source>
        <strain evidence="8">DSM 8809</strain>
    </source>
</reference>
<feature type="transmembrane region" description="Helical" evidence="5">
    <location>
        <begin position="12"/>
        <end position="33"/>
    </location>
</feature>
<dbReference type="GO" id="GO:0016020">
    <property type="term" value="C:membrane"/>
    <property type="evidence" value="ECO:0007669"/>
    <property type="project" value="UniProtKB-SubCell"/>
</dbReference>
<dbReference type="STRING" id="1552.A7L45_06655"/>
<proteinExistence type="predicted"/>
<feature type="transmembrane region" description="Helical" evidence="5">
    <location>
        <begin position="144"/>
        <end position="164"/>
    </location>
</feature>
<keyword evidence="7" id="KW-0645">Protease</keyword>
<keyword evidence="8" id="KW-1185">Reference proteome</keyword>
<keyword evidence="2 5" id="KW-0812">Transmembrane</keyword>
<dbReference type="PANTHER" id="PTHR43066">
    <property type="entry name" value="RHOMBOID-RELATED PROTEIN"/>
    <property type="match status" value="1"/>
</dbReference>
<evidence type="ECO:0000313" key="8">
    <source>
        <dbReference type="Proteomes" id="UP000182569"/>
    </source>
</evidence>
<gene>
    <name evidence="7" type="ORF">A7L45_06655</name>
</gene>
<evidence type="ECO:0000259" key="6">
    <source>
        <dbReference type="Pfam" id="PF01694"/>
    </source>
</evidence>
<name>A0A1J0GMW0_9CLOT</name>
<dbReference type="AlphaFoldDB" id="A0A1J0GMW0"/>
<evidence type="ECO:0000256" key="4">
    <source>
        <dbReference type="ARBA" id="ARBA00023136"/>
    </source>
</evidence>
<keyword evidence="7" id="KW-0378">Hydrolase</keyword>
<keyword evidence="3 5" id="KW-1133">Transmembrane helix</keyword>
<comment type="subcellular location">
    <subcellularLocation>
        <location evidence="1">Membrane</location>
        <topology evidence="1">Multi-pass membrane protein</topology>
    </subcellularLocation>
</comment>
<feature type="transmembrane region" description="Helical" evidence="5">
    <location>
        <begin position="94"/>
        <end position="113"/>
    </location>
</feature>
<protein>
    <submittedName>
        <fullName evidence="7">Rhomboid family intramembrane serine protease</fullName>
    </submittedName>
</protein>
<dbReference type="SUPFAM" id="SSF144091">
    <property type="entry name" value="Rhomboid-like"/>
    <property type="match status" value="1"/>
</dbReference>
<dbReference type="InterPro" id="IPR022764">
    <property type="entry name" value="Peptidase_S54_rhomboid_dom"/>
</dbReference>
<feature type="transmembrane region" description="Helical" evidence="5">
    <location>
        <begin position="119"/>
        <end position="137"/>
    </location>
</feature>
<dbReference type="OrthoDB" id="5419261at2"/>
<evidence type="ECO:0000256" key="5">
    <source>
        <dbReference type="SAM" id="Phobius"/>
    </source>
</evidence>
<dbReference type="Gene3D" id="1.20.1540.10">
    <property type="entry name" value="Rhomboid-like"/>
    <property type="match status" value="1"/>
</dbReference>
<organism evidence="7 8">
    <name type="scientific">Clostridium estertheticum subsp. estertheticum</name>
    <dbReference type="NCBI Taxonomy" id="1552"/>
    <lineage>
        <taxon>Bacteria</taxon>
        <taxon>Bacillati</taxon>
        <taxon>Bacillota</taxon>
        <taxon>Clostridia</taxon>
        <taxon>Eubacteriales</taxon>
        <taxon>Clostridiaceae</taxon>
        <taxon>Clostridium</taxon>
    </lineage>
</organism>
<dbReference type="InterPro" id="IPR035952">
    <property type="entry name" value="Rhomboid-like_sf"/>
</dbReference>
<dbReference type="EMBL" id="CP015756">
    <property type="protein sequence ID" value="APC42607.1"/>
    <property type="molecule type" value="Genomic_DNA"/>
</dbReference>
<feature type="transmembrane region" description="Helical" evidence="5">
    <location>
        <begin position="170"/>
        <end position="187"/>
    </location>
</feature>
<evidence type="ECO:0000256" key="1">
    <source>
        <dbReference type="ARBA" id="ARBA00004141"/>
    </source>
</evidence>